<name>A0ACC0IAX7_9ERIC</name>
<proteinExistence type="predicted"/>
<keyword evidence="2" id="KW-1185">Reference proteome</keyword>
<organism evidence="1 2">
    <name type="scientific">Camellia lanceoleosa</name>
    <dbReference type="NCBI Taxonomy" id="1840588"/>
    <lineage>
        <taxon>Eukaryota</taxon>
        <taxon>Viridiplantae</taxon>
        <taxon>Streptophyta</taxon>
        <taxon>Embryophyta</taxon>
        <taxon>Tracheophyta</taxon>
        <taxon>Spermatophyta</taxon>
        <taxon>Magnoliopsida</taxon>
        <taxon>eudicotyledons</taxon>
        <taxon>Gunneridae</taxon>
        <taxon>Pentapetalae</taxon>
        <taxon>asterids</taxon>
        <taxon>Ericales</taxon>
        <taxon>Theaceae</taxon>
        <taxon>Camellia</taxon>
    </lineage>
</organism>
<sequence>MVNMKYFAEAATYASTISEMIERVPAIDSEDQRDKTIIDVRGDLEFKDIDFAYPSRPTHMVMVEKMGLPDGLDSGTSKGYGDVLRCCRTWSKIERWIATLEFDHDRKSMGVIVSSSSRRKSLLVKEKLIF</sequence>
<protein>
    <submittedName>
        <fullName evidence="1">Calcium-transporting ATPase 4, endoplasmic reticulum-type</fullName>
    </submittedName>
</protein>
<dbReference type="Proteomes" id="UP001060215">
    <property type="component" value="Chromosome 6"/>
</dbReference>
<evidence type="ECO:0000313" key="2">
    <source>
        <dbReference type="Proteomes" id="UP001060215"/>
    </source>
</evidence>
<reference evidence="1 2" key="1">
    <citation type="journal article" date="2022" name="Plant J.">
        <title>Chromosome-level genome of Camellia lanceoleosa provides a valuable resource for understanding genome evolution and self-incompatibility.</title>
        <authorList>
            <person name="Gong W."/>
            <person name="Xiao S."/>
            <person name="Wang L."/>
            <person name="Liao Z."/>
            <person name="Chang Y."/>
            <person name="Mo W."/>
            <person name="Hu G."/>
            <person name="Li W."/>
            <person name="Zhao G."/>
            <person name="Zhu H."/>
            <person name="Hu X."/>
            <person name="Ji K."/>
            <person name="Xiang X."/>
            <person name="Song Q."/>
            <person name="Yuan D."/>
            <person name="Jin S."/>
            <person name="Zhang L."/>
        </authorList>
    </citation>
    <scope>NUCLEOTIDE SEQUENCE [LARGE SCALE GENOMIC DNA]</scope>
    <source>
        <strain evidence="1">SQ_2022a</strain>
    </source>
</reference>
<dbReference type="EMBL" id="CM045763">
    <property type="protein sequence ID" value="KAI8022339.1"/>
    <property type="molecule type" value="Genomic_DNA"/>
</dbReference>
<accession>A0ACC0IAX7</accession>
<gene>
    <name evidence="1" type="ORF">LOK49_LG03G03097</name>
</gene>
<comment type="caution">
    <text evidence="1">The sequence shown here is derived from an EMBL/GenBank/DDBJ whole genome shotgun (WGS) entry which is preliminary data.</text>
</comment>
<evidence type="ECO:0000313" key="1">
    <source>
        <dbReference type="EMBL" id="KAI8022339.1"/>
    </source>
</evidence>